<reference evidence="1" key="2">
    <citation type="journal article" date="2022" name="New Phytol.">
        <title>Evolutionary transition to the ectomycorrhizal habit in the genomes of a hyperdiverse lineage of mushroom-forming fungi.</title>
        <authorList>
            <person name="Looney B."/>
            <person name="Miyauchi S."/>
            <person name="Morin E."/>
            <person name="Drula E."/>
            <person name="Courty P.E."/>
            <person name="Kohler A."/>
            <person name="Kuo A."/>
            <person name="LaButti K."/>
            <person name="Pangilinan J."/>
            <person name="Lipzen A."/>
            <person name="Riley R."/>
            <person name="Andreopoulos W."/>
            <person name="He G."/>
            <person name="Johnson J."/>
            <person name="Nolan M."/>
            <person name="Tritt A."/>
            <person name="Barry K.W."/>
            <person name="Grigoriev I.V."/>
            <person name="Nagy L.G."/>
            <person name="Hibbett D."/>
            <person name="Henrissat B."/>
            <person name="Matheny P.B."/>
            <person name="Labbe J."/>
            <person name="Martin F.M."/>
        </authorList>
    </citation>
    <scope>NUCLEOTIDE SEQUENCE</scope>
    <source>
        <strain evidence="1">HHB10654</strain>
    </source>
</reference>
<organism evidence="1 2">
    <name type="scientific">Artomyces pyxidatus</name>
    <dbReference type="NCBI Taxonomy" id="48021"/>
    <lineage>
        <taxon>Eukaryota</taxon>
        <taxon>Fungi</taxon>
        <taxon>Dikarya</taxon>
        <taxon>Basidiomycota</taxon>
        <taxon>Agaricomycotina</taxon>
        <taxon>Agaricomycetes</taxon>
        <taxon>Russulales</taxon>
        <taxon>Auriscalpiaceae</taxon>
        <taxon>Artomyces</taxon>
    </lineage>
</organism>
<sequence length="109" mass="12792">MQVVDLSRRRRGLLLWYNLARARFPALRELSVQQWCLLDANDNLEFLLAHPTIKHLVWRAPYRPLDRPRFTRSSGFLPALTHLTTDSWEIVRDFLGGPLPLSSVEHLEF</sequence>
<accession>A0ACB8T810</accession>
<evidence type="ECO:0000313" key="1">
    <source>
        <dbReference type="EMBL" id="KAI0064291.1"/>
    </source>
</evidence>
<dbReference type="EMBL" id="MU277199">
    <property type="protein sequence ID" value="KAI0064291.1"/>
    <property type="molecule type" value="Genomic_DNA"/>
</dbReference>
<proteinExistence type="predicted"/>
<reference evidence="1" key="1">
    <citation type="submission" date="2021-03" db="EMBL/GenBank/DDBJ databases">
        <authorList>
            <consortium name="DOE Joint Genome Institute"/>
            <person name="Ahrendt S."/>
            <person name="Looney B.P."/>
            <person name="Miyauchi S."/>
            <person name="Morin E."/>
            <person name="Drula E."/>
            <person name="Courty P.E."/>
            <person name="Chicoki N."/>
            <person name="Fauchery L."/>
            <person name="Kohler A."/>
            <person name="Kuo A."/>
            <person name="Labutti K."/>
            <person name="Pangilinan J."/>
            <person name="Lipzen A."/>
            <person name="Riley R."/>
            <person name="Andreopoulos W."/>
            <person name="He G."/>
            <person name="Johnson J."/>
            <person name="Barry K.W."/>
            <person name="Grigoriev I.V."/>
            <person name="Nagy L."/>
            <person name="Hibbett D."/>
            <person name="Henrissat B."/>
            <person name="Matheny P.B."/>
            <person name="Labbe J."/>
            <person name="Martin F."/>
        </authorList>
    </citation>
    <scope>NUCLEOTIDE SEQUENCE</scope>
    <source>
        <strain evidence="1">HHB10654</strain>
    </source>
</reference>
<name>A0ACB8T810_9AGAM</name>
<gene>
    <name evidence="1" type="ORF">BV25DRAFT_303652</name>
</gene>
<dbReference type="Proteomes" id="UP000814140">
    <property type="component" value="Unassembled WGS sequence"/>
</dbReference>
<protein>
    <submittedName>
        <fullName evidence="1">Uncharacterized protein</fullName>
    </submittedName>
</protein>
<evidence type="ECO:0000313" key="2">
    <source>
        <dbReference type="Proteomes" id="UP000814140"/>
    </source>
</evidence>
<keyword evidence="2" id="KW-1185">Reference proteome</keyword>
<comment type="caution">
    <text evidence="1">The sequence shown here is derived from an EMBL/GenBank/DDBJ whole genome shotgun (WGS) entry which is preliminary data.</text>
</comment>